<comment type="caution">
    <text evidence="2">The sequence shown here is derived from an EMBL/GenBank/DDBJ whole genome shotgun (WGS) entry which is preliminary data.</text>
</comment>
<gene>
    <name evidence="2" type="ORF">RCL2_003075600</name>
</gene>
<dbReference type="Proteomes" id="UP000615446">
    <property type="component" value="Unassembled WGS sequence"/>
</dbReference>
<feature type="compositionally biased region" description="Polar residues" evidence="1">
    <location>
        <begin position="22"/>
        <end position="32"/>
    </location>
</feature>
<protein>
    <submittedName>
        <fullName evidence="2">Uncharacterized protein</fullName>
    </submittedName>
</protein>
<feature type="region of interest" description="Disordered" evidence="1">
    <location>
        <begin position="1"/>
        <end position="33"/>
    </location>
</feature>
<dbReference type="AlphaFoldDB" id="A0A8H3R686"/>
<proteinExistence type="predicted"/>
<sequence>MSSKHPIGSVHKERQNEHDSGEGQTQTFQGEFQHSEIDRIKCFGNVMRKNPEGGVGGIGVMNNGFQSDDRVATSTT</sequence>
<feature type="region of interest" description="Disordered" evidence="1">
    <location>
        <begin position="54"/>
        <end position="76"/>
    </location>
</feature>
<accession>A0A8H3R686</accession>
<name>A0A8H3R686_9GLOM</name>
<evidence type="ECO:0000313" key="2">
    <source>
        <dbReference type="EMBL" id="GET04453.1"/>
    </source>
</evidence>
<evidence type="ECO:0000313" key="3">
    <source>
        <dbReference type="Proteomes" id="UP000615446"/>
    </source>
</evidence>
<reference evidence="2" key="1">
    <citation type="submission" date="2019-10" db="EMBL/GenBank/DDBJ databases">
        <title>Conservation and host-specific expression of non-tandemly repeated heterogenous ribosome RNA gene in arbuscular mycorrhizal fungi.</title>
        <authorList>
            <person name="Maeda T."/>
            <person name="Kobayashi Y."/>
            <person name="Nakagawa T."/>
            <person name="Ezawa T."/>
            <person name="Yamaguchi K."/>
            <person name="Bino T."/>
            <person name="Nishimoto Y."/>
            <person name="Shigenobu S."/>
            <person name="Kawaguchi M."/>
        </authorList>
    </citation>
    <scope>NUCLEOTIDE SEQUENCE</scope>
    <source>
        <strain evidence="2">HR1</strain>
    </source>
</reference>
<dbReference type="EMBL" id="BLAL01000356">
    <property type="protein sequence ID" value="GET04453.1"/>
    <property type="molecule type" value="Genomic_DNA"/>
</dbReference>
<organism evidence="2 3">
    <name type="scientific">Rhizophagus clarus</name>
    <dbReference type="NCBI Taxonomy" id="94130"/>
    <lineage>
        <taxon>Eukaryota</taxon>
        <taxon>Fungi</taxon>
        <taxon>Fungi incertae sedis</taxon>
        <taxon>Mucoromycota</taxon>
        <taxon>Glomeromycotina</taxon>
        <taxon>Glomeromycetes</taxon>
        <taxon>Glomerales</taxon>
        <taxon>Glomeraceae</taxon>
        <taxon>Rhizophagus</taxon>
    </lineage>
</organism>
<feature type="compositionally biased region" description="Basic and acidic residues" evidence="1">
    <location>
        <begin position="67"/>
        <end position="76"/>
    </location>
</feature>
<feature type="compositionally biased region" description="Basic and acidic residues" evidence="1">
    <location>
        <begin position="10"/>
        <end position="21"/>
    </location>
</feature>
<evidence type="ECO:0000256" key="1">
    <source>
        <dbReference type="SAM" id="MobiDB-lite"/>
    </source>
</evidence>